<keyword evidence="3" id="KW-1185">Reference proteome</keyword>
<feature type="compositionally biased region" description="Basic and acidic residues" evidence="1">
    <location>
        <begin position="405"/>
        <end position="425"/>
    </location>
</feature>
<dbReference type="InParanoid" id="A0A2R5GJY2"/>
<protein>
    <submittedName>
        <fullName evidence="2">Uncharacterized protein</fullName>
    </submittedName>
</protein>
<name>A0A2R5GJY2_9STRA</name>
<feature type="region of interest" description="Disordered" evidence="1">
    <location>
        <begin position="1"/>
        <end position="49"/>
    </location>
</feature>
<dbReference type="Proteomes" id="UP000241890">
    <property type="component" value="Unassembled WGS sequence"/>
</dbReference>
<proteinExistence type="predicted"/>
<accession>A0A2R5GJY2</accession>
<gene>
    <name evidence="2" type="ORF">FCC1311_074112</name>
</gene>
<comment type="caution">
    <text evidence="2">The sequence shown here is derived from an EMBL/GenBank/DDBJ whole genome shotgun (WGS) entry which is preliminary data.</text>
</comment>
<reference evidence="2 3" key="1">
    <citation type="submission" date="2017-12" db="EMBL/GenBank/DDBJ databases">
        <title>Sequencing, de novo assembly and annotation of complete genome of a new Thraustochytrid species, strain FCC1311.</title>
        <authorList>
            <person name="Sedici K."/>
            <person name="Godart F."/>
            <person name="Aiese Cigliano R."/>
            <person name="Sanseverino W."/>
            <person name="Barakat M."/>
            <person name="Ortet P."/>
            <person name="Marechal E."/>
            <person name="Cagnac O."/>
            <person name="Amato A."/>
        </authorList>
    </citation>
    <scope>NUCLEOTIDE SEQUENCE [LARGE SCALE GENOMIC DNA]</scope>
</reference>
<feature type="compositionally biased region" description="Basic and acidic residues" evidence="1">
    <location>
        <begin position="11"/>
        <end position="24"/>
    </location>
</feature>
<evidence type="ECO:0000256" key="1">
    <source>
        <dbReference type="SAM" id="MobiDB-lite"/>
    </source>
</evidence>
<evidence type="ECO:0000313" key="2">
    <source>
        <dbReference type="EMBL" id="GBG31190.1"/>
    </source>
</evidence>
<dbReference type="AlphaFoldDB" id="A0A2R5GJY2"/>
<evidence type="ECO:0000313" key="3">
    <source>
        <dbReference type="Proteomes" id="UP000241890"/>
    </source>
</evidence>
<feature type="compositionally biased region" description="Polar residues" evidence="1">
    <location>
        <begin position="25"/>
        <end position="35"/>
    </location>
</feature>
<organism evidence="2 3">
    <name type="scientific">Hondaea fermentalgiana</name>
    <dbReference type="NCBI Taxonomy" id="2315210"/>
    <lineage>
        <taxon>Eukaryota</taxon>
        <taxon>Sar</taxon>
        <taxon>Stramenopiles</taxon>
        <taxon>Bigyra</taxon>
        <taxon>Labyrinthulomycetes</taxon>
        <taxon>Thraustochytrida</taxon>
        <taxon>Thraustochytriidae</taxon>
        <taxon>Hondaea</taxon>
    </lineage>
</organism>
<feature type="region of interest" description="Disordered" evidence="1">
    <location>
        <begin position="400"/>
        <end position="443"/>
    </location>
</feature>
<sequence length="443" mass="49973">MGRTVELPDSLCEKVTRSAEDRGQKISQLSQEPRLQQQQQHQQQQPQMHPQMLVAQGLWNSHQQQFASQMQDGQPGQMQNSQQVLFAGPMPGMTALNGQATHAIGNWFPGGIMMHPGFLSQPTKSNACINESNESLALGMYLSQVQQQPQQQQQQLQSMSLNQAQKQLLQASAHMAQGKSLADMPRFIPAPQPPLELLSNERAPSMHVRHNTPLPPRWLNVEVLVAFSVDYSKSTPDSFVFTSDIIEKGFLFHFMKRTKFHSLTPKQYRAAVRKLVSDCRPGYSNEDRESLPKELLARLRDHVEFVGRSHWGFKRFVVIGPDCAKFRDEQQIVERNAANFSPVVRSMLESSRESDAQTFGGSFLSAPREKQQFTSSTAPFAQTAAPNFWGQQRMISTPSVSLELSETKKRKDFSRNEHTENEGGNERFAAQKLRKIECSGPTP</sequence>
<dbReference type="EMBL" id="BEYU01000092">
    <property type="protein sequence ID" value="GBG31190.1"/>
    <property type="molecule type" value="Genomic_DNA"/>
</dbReference>
<feature type="compositionally biased region" description="Low complexity" evidence="1">
    <location>
        <begin position="36"/>
        <end position="49"/>
    </location>
</feature>